<dbReference type="Proteomes" id="UP001610335">
    <property type="component" value="Unassembled WGS sequence"/>
</dbReference>
<feature type="signal peptide" evidence="1">
    <location>
        <begin position="1"/>
        <end position="19"/>
    </location>
</feature>
<evidence type="ECO:0000313" key="3">
    <source>
        <dbReference type="Proteomes" id="UP001610335"/>
    </source>
</evidence>
<name>A0ABR4IED4_9EURO</name>
<gene>
    <name evidence="2" type="ORF">BDW59DRAFT_161215</name>
</gene>
<comment type="caution">
    <text evidence="2">The sequence shown here is derived from an EMBL/GenBank/DDBJ whole genome shotgun (WGS) entry which is preliminary data.</text>
</comment>
<evidence type="ECO:0008006" key="4">
    <source>
        <dbReference type="Google" id="ProtNLM"/>
    </source>
</evidence>
<feature type="chain" id="PRO_5047404758" description="SH3 domain-containing protein" evidence="1">
    <location>
        <begin position="20"/>
        <end position="140"/>
    </location>
</feature>
<accession>A0ABR4IED4</accession>
<evidence type="ECO:0000256" key="1">
    <source>
        <dbReference type="SAM" id="SignalP"/>
    </source>
</evidence>
<keyword evidence="1" id="KW-0732">Signal</keyword>
<dbReference type="EMBL" id="JBFXLS010000032">
    <property type="protein sequence ID" value="KAL2826091.1"/>
    <property type="molecule type" value="Genomic_DNA"/>
</dbReference>
<reference evidence="2 3" key="1">
    <citation type="submission" date="2024-07" db="EMBL/GenBank/DDBJ databases">
        <title>Section-level genome sequencing and comparative genomics of Aspergillus sections Usti and Cavernicolus.</title>
        <authorList>
            <consortium name="Lawrence Berkeley National Laboratory"/>
            <person name="Nybo J.L."/>
            <person name="Vesth T.C."/>
            <person name="Theobald S."/>
            <person name="Frisvad J.C."/>
            <person name="Larsen T.O."/>
            <person name="Kjaerboelling I."/>
            <person name="Rothschild-Mancinelli K."/>
            <person name="Lyhne E.K."/>
            <person name="Kogle M.E."/>
            <person name="Barry K."/>
            <person name="Clum A."/>
            <person name="Na H."/>
            <person name="Ledsgaard L."/>
            <person name="Lin J."/>
            <person name="Lipzen A."/>
            <person name="Kuo A."/>
            <person name="Riley R."/>
            <person name="Mondo S."/>
            <person name="LaButti K."/>
            <person name="Haridas S."/>
            <person name="Pangalinan J."/>
            <person name="Salamov A.A."/>
            <person name="Simmons B.A."/>
            <person name="Magnuson J.K."/>
            <person name="Chen J."/>
            <person name="Drula E."/>
            <person name="Henrissat B."/>
            <person name="Wiebenga A."/>
            <person name="Lubbers R.J."/>
            <person name="Gomes A.C."/>
            <person name="Makela M.R."/>
            <person name="Stajich J."/>
            <person name="Grigoriev I.V."/>
            <person name="Mortensen U.H."/>
            <person name="De vries R.P."/>
            <person name="Baker S.E."/>
            <person name="Andersen M.R."/>
        </authorList>
    </citation>
    <scope>NUCLEOTIDE SEQUENCE [LARGE SCALE GENOMIC DNA]</scope>
    <source>
        <strain evidence="2 3">CBS 600.67</strain>
    </source>
</reference>
<sequence>MKFQLAAIAGLLLPMAALAIPAAEAAAEPAPITESIDVPLDVETRDISPEALGLEKRANVVCSIVNSSSSSVKCRSGPGFDYGVIASVTPGKNYQFNCYKSGDCYNNNCTWQRISWDGKNCYVNGYYTSSKCTVAALGKC</sequence>
<organism evidence="2 3">
    <name type="scientific">Aspergillus cavernicola</name>
    <dbReference type="NCBI Taxonomy" id="176166"/>
    <lineage>
        <taxon>Eukaryota</taxon>
        <taxon>Fungi</taxon>
        <taxon>Dikarya</taxon>
        <taxon>Ascomycota</taxon>
        <taxon>Pezizomycotina</taxon>
        <taxon>Eurotiomycetes</taxon>
        <taxon>Eurotiomycetidae</taxon>
        <taxon>Eurotiales</taxon>
        <taxon>Aspergillaceae</taxon>
        <taxon>Aspergillus</taxon>
        <taxon>Aspergillus subgen. Nidulantes</taxon>
    </lineage>
</organism>
<keyword evidence="3" id="KW-1185">Reference proteome</keyword>
<dbReference type="Gene3D" id="2.30.30.40">
    <property type="entry name" value="SH3 Domains"/>
    <property type="match status" value="1"/>
</dbReference>
<proteinExistence type="predicted"/>
<evidence type="ECO:0000313" key="2">
    <source>
        <dbReference type="EMBL" id="KAL2826091.1"/>
    </source>
</evidence>
<protein>
    <recommendedName>
        <fullName evidence="4">SH3 domain-containing protein</fullName>
    </recommendedName>
</protein>